<proteinExistence type="predicted"/>
<evidence type="ECO:0000256" key="2">
    <source>
        <dbReference type="ARBA" id="ARBA00022679"/>
    </source>
</evidence>
<evidence type="ECO:0000313" key="4">
    <source>
        <dbReference type="EMBL" id="CAA9538318.1"/>
    </source>
</evidence>
<gene>
    <name evidence="4" type="ORF">AVDCRST_MAG59-559</name>
</gene>
<dbReference type="InterPro" id="IPR002201">
    <property type="entry name" value="Glyco_trans_9"/>
</dbReference>
<sequence length="744" mass="79170">MNPWSAARNLLVVRLDNAGDVVMLGPALGAVKEASPEARLTLLASPAGALAAPLLPWVDEVIVWRSVWQDLGSLPFDPEREATLVDDLRSRGFDGALLFTSFSQTPHAVGYACYLAGIPLRAGESKEFGGGVLTTELRGTPDDLHQVERNLRLVESLGFPAADRSLAVAVGDGARDRVRGLLSGLGINPVAPWVLIHPGASAAARRYPAERWAEVARLLGERGLPVLLTGVEKERETVERAAAGAPDAAVFVGETTMEEYAALIEGAALVLCGNTLPMHLADATRTPVLVLFSGTDLESQWAPRLTPSRLLRVETLCHPCHLFSCPIGLPCLDVSPEQVVAEAEGLIRTAPPRSVAWSSNDGKNDRPTGDPVSSTSTLGIPSPGSAVPFETVHRIAVVQALGLGDFLCTTPALRALRDQFPGASLTFVGSPWAEEAIRRSPLIDRYLPFPGWPGIAEWPVDDGRLNTFLTAARAERFDLAVQMHGSGVASNGFLGALGARTTLGYRPGEEQDDRLGHSLPWVEDESEPLRWLSLVALVGAEPAPTRPEFQVLPPDEERAAMLLEAFDRLGGPLVALHAGAKDPARRWPAERFALLARRLIVEREAQPILTGGPGDLELTACIAAEVGGNVLDLAGQTDLGTLAAILARCDLLVTNDTGVSHLAAATATPSVVLFGPASPRRWAPLDRARHRAIDAPALLGEINRAAALARLPVEPVLAAAVTQLHAFPPGSPRPTWASGREVRR</sequence>
<dbReference type="EMBL" id="CADCWF010000025">
    <property type="protein sequence ID" value="CAA9538318.1"/>
    <property type="molecule type" value="Genomic_DNA"/>
</dbReference>
<protein>
    <submittedName>
        <fullName evidence="4">ADP-heptose--lipooligosaccharide heptosyltransferase II</fullName>
    </submittedName>
</protein>
<dbReference type="GO" id="GO:0008713">
    <property type="term" value="F:ADP-heptose-lipopolysaccharide heptosyltransferase activity"/>
    <property type="evidence" value="ECO:0007669"/>
    <property type="project" value="TreeGrafter"/>
</dbReference>
<dbReference type="SUPFAM" id="SSF53756">
    <property type="entry name" value="UDP-Glycosyltransferase/glycogen phosphorylase"/>
    <property type="match status" value="2"/>
</dbReference>
<keyword evidence="1" id="KW-0328">Glycosyltransferase</keyword>
<dbReference type="PANTHER" id="PTHR30160">
    <property type="entry name" value="TETRAACYLDISACCHARIDE 4'-KINASE-RELATED"/>
    <property type="match status" value="1"/>
</dbReference>
<evidence type="ECO:0000256" key="1">
    <source>
        <dbReference type="ARBA" id="ARBA00022676"/>
    </source>
</evidence>
<accession>A0A6J4U1H6</accession>
<reference evidence="4" key="1">
    <citation type="submission" date="2020-02" db="EMBL/GenBank/DDBJ databases">
        <authorList>
            <person name="Meier V. D."/>
        </authorList>
    </citation>
    <scope>NUCLEOTIDE SEQUENCE</scope>
    <source>
        <strain evidence="4">AVDCRST_MAG59</strain>
    </source>
</reference>
<dbReference type="Gene3D" id="3.40.50.2000">
    <property type="entry name" value="Glycogen Phosphorylase B"/>
    <property type="match status" value="4"/>
</dbReference>
<organism evidence="4">
    <name type="scientific">uncultured Thermomicrobiales bacterium</name>
    <dbReference type="NCBI Taxonomy" id="1645740"/>
    <lineage>
        <taxon>Bacteria</taxon>
        <taxon>Pseudomonadati</taxon>
        <taxon>Thermomicrobiota</taxon>
        <taxon>Thermomicrobia</taxon>
        <taxon>Thermomicrobiales</taxon>
        <taxon>environmental samples</taxon>
    </lineage>
</organism>
<keyword evidence="2 4" id="KW-0808">Transferase</keyword>
<dbReference type="GO" id="GO:0005829">
    <property type="term" value="C:cytosol"/>
    <property type="evidence" value="ECO:0007669"/>
    <property type="project" value="TreeGrafter"/>
</dbReference>
<feature type="region of interest" description="Disordered" evidence="3">
    <location>
        <begin position="353"/>
        <end position="379"/>
    </location>
</feature>
<dbReference type="CDD" id="cd03789">
    <property type="entry name" value="GT9_LPS_heptosyltransferase"/>
    <property type="match status" value="2"/>
</dbReference>
<evidence type="ECO:0000256" key="3">
    <source>
        <dbReference type="SAM" id="MobiDB-lite"/>
    </source>
</evidence>
<dbReference type="PANTHER" id="PTHR30160:SF1">
    <property type="entry name" value="LIPOPOLYSACCHARIDE 1,2-N-ACETYLGLUCOSAMINETRANSFERASE-RELATED"/>
    <property type="match status" value="1"/>
</dbReference>
<name>A0A6J4U1H6_9BACT</name>
<dbReference type="InterPro" id="IPR051199">
    <property type="entry name" value="LPS_LOS_Heptosyltrfase"/>
</dbReference>
<dbReference type="GO" id="GO:0009244">
    <property type="term" value="P:lipopolysaccharide core region biosynthetic process"/>
    <property type="evidence" value="ECO:0007669"/>
    <property type="project" value="TreeGrafter"/>
</dbReference>
<dbReference type="AlphaFoldDB" id="A0A6J4U1H6"/>
<dbReference type="Pfam" id="PF01075">
    <property type="entry name" value="Glyco_transf_9"/>
    <property type="match status" value="2"/>
</dbReference>